<evidence type="ECO:0000256" key="2">
    <source>
        <dbReference type="ARBA" id="ARBA00023125"/>
    </source>
</evidence>
<dbReference type="InterPro" id="IPR036388">
    <property type="entry name" value="WH-like_DNA-bd_sf"/>
</dbReference>
<dbReference type="InterPro" id="IPR036390">
    <property type="entry name" value="WH_DNA-bd_sf"/>
</dbReference>
<dbReference type="RefSeq" id="WP_126598750.1">
    <property type="nucleotide sequence ID" value="NZ_BIFQ01000001.1"/>
</dbReference>
<dbReference type="Pfam" id="PF01638">
    <property type="entry name" value="HxlR"/>
    <property type="match status" value="2"/>
</dbReference>
<gene>
    <name evidence="5" type="ORF">KDAU_47970</name>
</gene>
<proteinExistence type="predicted"/>
<keyword evidence="2" id="KW-0238">DNA-binding</keyword>
<protein>
    <recommendedName>
        <fullName evidence="4">HTH hxlR-type domain-containing protein</fullName>
    </recommendedName>
</protein>
<keyword evidence="3" id="KW-0804">Transcription</keyword>
<dbReference type="PROSITE" id="PS51118">
    <property type="entry name" value="HTH_HXLR"/>
    <property type="match status" value="2"/>
</dbReference>
<evidence type="ECO:0000259" key="4">
    <source>
        <dbReference type="PROSITE" id="PS51118"/>
    </source>
</evidence>
<dbReference type="SUPFAM" id="SSF46785">
    <property type="entry name" value="Winged helix' DNA-binding domain"/>
    <property type="match status" value="2"/>
</dbReference>
<keyword evidence="1" id="KW-0805">Transcription regulation</keyword>
<name>A0A401ZKW7_9CHLR</name>
<sequence length="229" mass="27072">MSRQKKTIVCPLGGDGFGGKWKFWILYHLLGGTRRFGALQRLLPEVSRQMLTIQLRELEQIGLIQRRVYDQAPPRVEYALTELGWSLKPLLCQMETWGKWYSKQISPQYDWLVSLGGRWKLWIWYHLLSGPKRFSDVQRLLPQASRQVLALQLRELEHMGVLHHQAMPGSPRKVYQLSEPGRRSEPMLRQMYAWGRWCCEQIGIKYEWPVHDETTKRLNDQEEKSTLLL</sequence>
<evidence type="ECO:0000313" key="5">
    <source>
        <dbReference type="EMBL" id="GCE07468.1"/>
    </source>
</evidence>
<dbReference type="AlphaFoldDB" id="A0A401ZKW7"/>
<feature type="domain" description="HTH hxlR-type" evidence="4">
    <location>
        <begin position="106"/>
        <end position="203"/>
    </location>
</feature>
<evidence type="ECO:0000313" key="6">
    <source>
        <dbReference type="Proteomes" id="UP000287224"/>
    </source>
</evidence>
<dbReference type="PANTHER" id="PTHR33204:SF29">
    <property type="entry name" value="TRANSCRIPTIONAL REGULATOR"/>
    <property type="match status" value="1"/>
</dbReference>
<comment type="caution">
    <text evidence="5">The sequence shown here is derived from an EMBL/GenBank/DDBJ whole genome shotgun (WGS) entry which is preliminary data.</text>
</comment>
<dbReference type="OrthoDB" id="769662at2"/>
<keyword evidence="6" id="KW-1185">Reference proteome</keyword>
<dbReference type="Gene3D" id="1.10.10.10">
    <property type="entry name" value="Winged helix-like DNA-binding domain superfamily/Winged helix DNA-binding domain"/>
    <property type="match status" value="2"/>
</dbReference>
<dbReference type="EMBL" id="BIFQ01000001">
    <property type="protein sequence ID" value="GCE07468.1"/>
    <property type="molecule type" value="Genomic_DNA"/>
</dbReference>
<feature type="domain" description="HTH hxlR-type" evidence="4">
    <location>
        <begin position="10"/>
        <end position="106"/>
    </location>
</feature>
<evidence type="ECO:0000256" key="1">
    <source>
        <dbReference type="ARBA" id="ARBA00023015"/>
    </source>
</evidence>
<evidence type="ECO:0000256" key="3">
    <source>
        <dbReference type="ARBA" id="ARBA00023163"/>
    </source>
</evidence>
<dbReference type="GO" id="GO:0003677">
    <property type="term" value="F:DNA binding"/>
    <property type="evidence" value="ECO:0007669"/>
    <property type="project" value="UniProtKB-KW"/>
</dbReference>
<dbReference type="Proteomes" id="UP000287224">
    <property type="component" value="Unassembled WGS sequence"/>
</dbReference>
<dbReference type="InterPro" id="IPR002577">
    <property type="entry name" value="HTH_HxlR"/>
</dbReference>
<reference evidence="6" key="1">
    <citation type="submission" date="2018-12" db="EMBL/GenBank/DDBJ databases">
        <title>Tengunoibacter tsumagoiensis gen. nov., sp. nov., Dictyobacter kobayashii sp. nov., D. alpinus sp. nov., and D. joshuensis sp. nov. and description of Dictyobacteraceae fam. nov. within the order Ktedonobacterales isolated from Tengu-no-mugimeshi.</title>
        <authorList>
            <person name="Wang C.M."/>
            <person name="Zheng Y."/>
            <person name="Sakai Y."/>
            <person name="Toyoda A."/>
            <person name="Minakuchi Y."/>
            <person name="Abe K."/>
            <person name="Yokota A."/>
            <person name="Yabe S."/>
        </authorList>
    </citation>
    <scope>NUCLEOTIDE SEQUENCE [LARGE SCALE GENOMIC DNA]</scope>
    <source>
        <strain evidence="6">S-27</strain>
    </source>
</reference>
<dbReference type="PANTHER" id="PTHR33204">
    <property type="entry name" value="TRANSCRIPTIONAL REGULATOR, MARR FAMILY"/>
    <property type="match status" value="1"/>
</dbReference>
<organism evidence="5 6">
    <name type="scientific">Dictyobacter aurantiacus</name>
    <dbReference type="NCBI Taxonomy" id="1936993"/>
    <lineage>
        <taxon>Bacteria</taxon>
        <taxon>Bacillati</taxon>
        <taxon>Chloroflexota</taxon>
        <taxon>Ktedonobacteria</taxon>
        <taxon>Ktedonobacterales</taxon>
        <taxon>Dictyobacteraceae</taxon>
        <taxon>Dictyobacter</taxon>
    </lineage>
</organism>
<accession>A0A401ZKW7</accession>